<sequence length="198" mass="21408">MLRLGVILVAMALSAGGTFAAELACEGPFAKDSDHKRLVAAFGHANVIRKAIHDPEGAEVRASIVFPKDSVRRVVVLWFDEKALKRPARLVLEGSSWSGPQGLRIGSPLEVVETANGRPFTLYGFDWDYGGSTESWNGGALGNLSGGCAFAPIFEPDYTTSDEIQNAVSGDTQFASDSQAMRAAKVRIRSLHLRYPRK</sequence>
<feature type="signal peptide" evidence="1">
    <location>
        <begin position="1"/>
        <end position="20"/>
    </location>
</feature>
<name>A0A1B2EKR2_9HYPH</name>
<accession>A0A1B2EKR2</accession>
<protein>
    <submittedName>
        <fullName evidence="2">Uncharacterized protein</fullName>
    </submittedName>
</protein>
<dbReference type="KEGG" id="moc:BB934_21735"/>
<dbReference type="OrthoDB" id="1144014at2"/>
<gene>
    <name evidence="2" type="ORF">BB934_21735</name>
</gene>
<keyword evidence="1" id="KW-0732">Signal</keyword>
<reference evidence="2" key="1">
    <citation type="submission" date="2016-07" db="EMBL/GenBank/DDBJ databases">
        <title>Microvirga ossetica sp. nov. a new species of rhizobia isolated from root nodules of the legume species Vicia alpestris Steven originated from North Ossetia region in the Caucasus.</title>
        <authorList>
            <person name="Safronova V.I."/>
            <person name="Kuznetsova I.G."/>
            <person name="Sazanova A.L."/>
            <person name="Belimov A."/>
            <person name="Andronov E."/>
            <person name="Osledkin Y.S."/>
            <person name="Onishchuk O.P."/>
            <person name="Kurchak O.N."/>
            <person name="Shaposhnikov A.I."/>
            <person name="Willems A."/>
            <person name="Tikhonovich I.A."/>
        </authorList>
    </citation>
    <scope>NUCLEOTIDE SEQUENCE [LARGE SCALE GENOMIC DNA]</scope>
    <source>
        <strain evidence="2">V5/3M</strain>
    </source>
</reference>
<organism evidence="2">
    <name type="scientific">Microvirga ossetica</name>
    <dbReference type="NCBI Taxonomy" id="1882682"/>
    <lineage>
        <taxon>Bacteria</taxon>
        <taxon>Pseudomonadati</taxon>
        <taxon>Pseudomonadota</taxon>
        <taxon>Alphaproteobacteria</taxon>
        <taxon>Hyphomicrobiales</taxon>
        <taxon>Methylobacteriaceae</taxon>
        <taxon>Microvirga</taxon>
    </lineage>
</organism>
<dbReference type="AlphaFoldDB" id="A0A1B2EKR2"/>
<feature type="chain" id="PRO_5008535971" evidence="1">
    <location>
        <begin position="21"/>
        <end position="198"/>
    </location>
</feature>
<evidence type="ECO:0000313" key="2">
    <source>
        <dbReference type="EMBL" id="ANY80527.1"/>
    </source>
</evidence>
<evidence type="ECO:0000256" key="1">
    <source>
        <dbReference type="SAM" id="SignalP"/>
    </source>
</evidence>
<dbReference type="RefSeq" id="WP_099511521.1">
    <property type="nucleotide sequence ID" value="NZ_CP016616.1"/>
</dbReference>
<dbReference type="EMBL" id="CP016616">
    <property type="protein sequence ID" value="ANY80527.1"/>
    <property type="molecule type" value="Genomic_DNA"/>
</dbReference>
<proteinExistence type="predicted"/>